<feature type="domain" description="Secretion system C-terminal sorting" evidence="3">
    <location>
        <begin position="489"/>
        <end position="559"/>
    </location>
</feature>
<dbReference type="InterPro" id="IPR013783">
    <property type="entry name" value="Ig-like_fold"/>
</dbReference>
<dbReference type="Pfam" id="PF18962">
    <property type="entry name" value="Por_Secre_tail"/>
    <property type="match status" value="1"/>
</dbReference>
<keyword evidence="5" id="KW-1185">Reference proteome</keyword>
<evidence type="ECO:0000256" key="1">
    <source>
        <dbReference type="ARBA" id="ARBA00022729"/>
    </source>
</evidence>
<evidence type="ECO:0000313" key="4">
    <source>
        <dbReference type="EMBL" id="SMC65131.1"/>
    </source>
</evidence>
<proteinExistence type="predicted"/>
<evidence type="ECO:0000313" key="5">
    <source>
        <dbReference type="Proteomes" id="UP000192393"/>
    </source>
</evidence>
<dbReference type="Gene3D" id="2.60.40.10">
    <property type="entry name" value="Immunoglobulins"/>
    <property type="match status" value="1"/>
</dbReference>
<dbReference type="InterPro" id="IPR026444">
    <property type="entry name" value="Secre_tail"/>
</dbReference>
<protein>
    <submittedName>
        <fullName evidence="4">Por secretion system C-terminal sorting domain-containing protein</fullName>
    </submittedName>
</protein>
<organism evidence="4 5">
    <name type="scientific">Moheibacter sediminis</name>
    <dbReference type="NCBI Taxonomy" id="1434700"/>
    <lineage>
        <taxon>Bacteria</taxon>
        <taxon>Pseudomonadati</taxon>
        <taxon>Bacteroidota</taxon>
        <taxon>Flavobacteriia</taxon>
        <taxon>Flavobacteriales</taxon>
        <taxon>Weeksellaceae</taxon>
        <taxon>Moheibacter</taxon>
    </lineage>
</organism>
<dbReference type="STRING" id="1434700.SAMN06296427_105108"/>
<dbReference type="Gene3D" id="2.60.120.260">
    <property type="entry name" value="Galactose-binding domain-like"/>
    <property type="match status" value="1"/>
</dbReference>
<name>A0A1W2AXD9_9FLAO</name>
<evidence type="ECO:0000259" key="3">
    <source>
        <dbReference type="Pfam" id="PF18962"/>
    </source>
</evidence>
<dbReference type="Proteomes" id="UP000192393">
    <property type="component" value="Unassembled WGS sequence"/>
</dbReference>
<reference evidence="5" key="1">
    <citation type="submission" date="2017-04" db="EMBL/GenBank/DDBJ databases">
        <authorList>
            <person name="Varghese N."/>
            <person name="Submissions S."/>
        </authorList>
    </citation>
    <scope>NUCLEOTIDE SEQUENCE [LARGE SCALE GENOMIC DNA]</scope>
    <source>
        <strain evidence="5">CGMCC 1.12708</strain>
    </source>
</reference>
<keyword evidence="1 2" id="KW-0732">Signal</keyword>
<dbReference type="AlphaFoldDB" id="A0A1W2AXD9"/>
<evidence type="ECO:0000256" key="2">
    <source>
        <dbReference type="SAM" id="SignalP"/>
    </source>
</evidence>
<dbReference type="RefSeq" id="WP_084017316.1">
    <property type="nucleotide sequence ID" value="NZ_FWXS01000005.1"/>
</dbReference>
<dbReference type="NCBIfam" id="TIGR04183">
    <property type="entry name" value="Por_Secre_tail"/>
    <property type="match status" value="1"/>
</dbReference>
<feature type="chain" id="PRO_5013048802" evidence="2">
    <location>
        <begin position="23"/>
        <end position="561"/>
    </location>
</feature>
<gene>
    <name evidence="4" type="ORF">SAMN06296427_105108</name>
</gene>
<sequence length="561" mass="62508">MKRFFTKLLILPCLMSAGFLSAQDVLFSEGFDYTPGPLPSQWMIEAEQPPGWSINNSQISGGTAPELYMTYGMQVGLSRLVSPVIDVAGYEKLAIRYKQYLINYLGDWGETIGMDVTFDGGANWQPLWEKPLGLLNIPQDEFSYFVTAPTGATEMKIAFRFEGNNQGINGWAIDDIIVEDATNNDLLVTNITANTTPKVGEPSFFMAEVQNGGKTTQSNYTVKLMTEENAGLASAIGQPVEFGEKAYIMLNTWIPSEGQIGTHKVYAIVDFAQDENSDNNQSKSVVIDVVPSGTENVQIGTGSYTLQHSIPYNFFNLNSLSQSMYLSSQIGEVEESSSITGIQYTCQFDEDVQDVPIQIYLAETTQTDLANDWVDPATFTLVYDGLMDFQKGLNSHYIELDTPYDYQGGNLVIYSNKTYSEQVLWSTFISTYDENTIYSRMIDWASEPYDPMSPPDGYMVFYTPNINLFFSSGQMSVIDNDLNSFSLSVYPNPASEIINIKSHNEDTILEVQLINSLGQIVSKKSVNDKQTTLNVKALKAGFYLVQVKTSNGFITKKFIKK</sequence>
<dbReference type="OrthoDB" id="1153025at2"/>
<accession>A0A1W2AXD9</accession>
<dbReference type="EMBL" id="FWXS01000005">
    <property type="protein sequence ID" value="SMC65131.1"/>
    <property type="molecule type" value="Genomic_DNA"/>
</dbReference>
<feature type="signal peptide" evidence="2">
    <location>
        <begin position="1"/>
        <end position="22"/>
    </location>
</feature>